<name>A0A1J5S388_9ZZZZ</name>
<gene>
    <name evidence="4" type="ORF">GALL_154340</name>
</gene>
<evidence type="ECO:0000256" key="1">
    <source>
        <dbReference type="SAM" id="Coils"/>
    </source>
</evidence>
<dbReference type="Pfam" id="PF13511">
    <property type="entry name" value="DUF4124"/>
    <property type="match status" value="1"/>
</dbReference>
<feature type="compositionally biased region" description="Polar residues" evidence="2">
    <location>
        <begin position="55"/>
        <end position="70"/>
    </location>
</feature>
<feature type="region of interest" description="Disordered" evidence="2">
    <location>
        <begin position="51"/>
        <end position="97"/>
    </location>
</feature>
<sequence length="172" mass="19346">MKKFLPLITIIAAIYGAFVSGNAFAEIYKRIDADGRITYSNIKTKGATRLELDPDSNTISNDRARTSGTDTRSKRTTSPEGFPRVDKNTQNQRDSKRKEILQNELESEKTALAEAQKAYAEGEANPEVYKTKDGATFRNVAKFEEKMKPLQADVDSHEKNIELLQKELDSLK</sequence>
<keyword evidence="1" id="KW-0175">Coiled coil</keyword>
<dbReference type="EMBL" id="MLJW01000074">
    <property type="protein sequence ID" value="OIR02483.1"/>
    <property type="molecule type" value="Genomic_DNA"/>
</dbReference>
<evidence type="ECO:0000259" key="3">
    <source>
        <dbReference type="Pfam" id="PF13511"/>
    </source>
</evidence>
<protein>
    <recommendedName>
        <fullName evidence="3">DUF4124 domain-containing protein</fullName>
    </recommendedName>
</protein>
<proteinExistence type="predicted"/>
<evidence type="ECO:0000313" key="4">
    <source>
        <dbReference type="EMBL" id="OIR02483.1"/>
    </source>
</evidence>
<dbReference type="InterPro" id="IPR025392">
    <property type="entry name" value="DUF4124"/>
</dbReference>
<reference evidence="4" key="1">
    <citation type="submission" date="2016-10" db="EMBL/GenBank/DDBJ databases">
        <title>Sequence of Gallionella enrichment culture.</title>
        <authorList>
            <person name="Poehlein A."/>
            <person name="Muehling M."/>
            <person name="Daniel R."/>
        </authorList>
    </citation>
    <scope>NUCLEOTIDE SEQUENCE</scope>
</reference>
<feature type="coiled-coil region" evidence="1">
    <location>
        <begin position="98"/>
        <end position="167"/>
    </location>
</feature>
<evidence type="ECO:0000256" key="2">
    <source>
        <dbReference type="SAM" id="MobiDB-lite"/>
    </source>
</evidence>
<organism evidence="4">
    <name type="scientific">mine drainage metagenome</name>
    <dbReference type="NCBI Taxonomy" id="410659"/>
    <lineage>
        <taxon>unclassified sequences</taxon>
        <taxon>metagenomes</taxon>
        <taxon>ecological metagenomes</taxon>
    </lineage>
</organism>
<accession>A0A1J5S388</accession>
<feature type="compositionally biased region" description="Basic and acidic residues" evidence="2">
    <location>
        <begin position="83"/>
        <end position="97"/>
    </location>
</feature>
<dbReference type="AlphaFoldDB" id="A0A1J5S388"/>
<comment type="caution">
    <text evidence="4">The sequence shown here is derived from an EMBL/GenBank/DDBJ whole genome shotgun (WGS) entry which is preliminary data.</text>
</comment>
<feature type="domain" description="DUF4124" evidence="3">
    <location>
        <begin position="22"/>
        <end position="64"/>
    </location>
</feature>